<evidence type="ECO:0000256" key="9">
    <source>
        <dbReference type="ARBA" id="ARBA00022960"/>
    </source>
</evidence>
<evidence type="ECO:0000259" key="15">
    <source>
        <dbReference type="Pfam" id="PF01225"/>
    </source>
</evidence>
<keyword evidence="5 14" id="KW-0436">Ligase</keyword>
<dbReference type="InterPro" id="IPR013221">
    <property type="entry name" value="Mur_ligase_cen"/>
</dbReference>
<dbReference type="SUPFAM" id="SSF53244">
    <property type="entry name" value="MurD-like peptide ligases, peptide-binding domain"/>
    <property type="match status" value="1"/>
</dbReference>
<keyword evidence="10 14" id="KW-0573">Peptidoglycan synthesis</keyword>
<evidence type="ECO:0000313" key="19">
    <source>
        <dbReference type="Proteomes" id="UP001300692"/>
    </source>
</evidence>
<evidence type="ECO:0000256" key="5">
    <source>
        <dbReference type="ARBA" id="ARBA00022598"/>
    </source>
</evidence>
<feature type="domain" description="Mur ligase central" evidence="17">
    <location>
        <begin position="118"/>
        <end position="295"/>
    </location>
</feature>
<comment type="pathway">
    <text evidence="2 14">Cell wall biogenesis; peptidoglycan biosynthesis.</text>
</comment>
<evidence type="ECO:0000256" key="6">
    <source>
        <dbReference type="ARBA" id="ARBA00022618"/>
    </source>
</evidence>
<evidence type="ECO:0000256" key="3">
    <source>
        <dbReference type="ARBA" id="ARBA00012211"/>
    </source>
</evidence>
<dbReference type="HAMAP" id="MF_00046">
    <property type="entry name" value="MurC"/>
    <property type="match status" value="1"/>
</dbReference>
<feature type="domain" description="Mur ligase C-terminal" evidence="16">
    <location>
        <begin position="319"/>
        <end position="421"/>
    </location>
</feature>
<dbReference type="EC" id="6.3.2.8" evidence="3 14"/>
<keyword evidence="8 14" id="KW-0067">ATP-binding</keyword>
<keyword evidence="9 14" id="KW-0133">Cell shape</keyword>
<comment type="catalytic activity">
    <reaction evidence="13 14">
        <text>UDP-N-acetyl-alpha-D-muramate + L-alanine + ATP = UDP-N-acetyl-alpha-D-muramoyl-L-alanine + ADP + phosphate + H(+)</text>
        <dbReference type="Rhea" id="RHEA:23372"/>
        <dbReference type="ChEBI" id="CHEBI:15378"/>
        <dbReference type="ChEBI" id="CHEBI:30616"/>
        <dbReference type="ChEBI" id="CHEBI:43474"/>
        <dbReference type="ChEBI" id="CHEBI:57972"/>
        <dbReference type="ChEBI" id="CHEBI:70757"/>
        <dbReference type="ChEBI" id="CHEBI:83898"/>
        <dbReference type="ChEBI" id="CHEBI:456216"/>
        <dbReference type="EC" id="6.3.2.8"/>
    </reaction>
</comment>
<gene>
    <name evidence="14 18" type="primary">murC</name>
    <name evidence="18" type="ORF">N7U62_10660</name>
</gene>
<keyword evidence="11 14" id="KW-0131">Cell cycle</keyword>
<dbReference type="Gene3D" id="3.90.190.20">
    <property type="entry name" value="Mur ligase, C-terminal domain"/>
    <property type="match status" value="1"/>
</dbReference>
<dbReference type="Pfam" id="PF01225">
    <property type="entry name" value="Mur_ligase"/>
    <property type="match status" value="1"/>
</dbReference>
<dbReference type="Gene3D" id="3.40.50.720">
    <property type="entry name" value="NAD(P)-binding Rossmann-like Domain"/>
    <property type="match status" value="1"/>
</dbReference>
<dbReference type="RefSeq" id="WP_264137953.1">
    <property type="nucleotide sequence ID" value="NZ_JAOYOD010000001.1"/>
</dbReference>
<dbReference type="InterPro" id="IPR005758">
    <property type="entry name" value="UDP-N-AcMur_Ala_ligase_MurC"/>
</dbReference>
<evidence type="ECO:0000256" key="7">
    <source>
        <dbReference type="ARBA" id="ARBA00022741"/>
    </source>
</evidence>
<evidence type="ECO:0000256" key="11">
    <source>
        <dbReference type="ARBA" id="ARBA00023306"/>
    </source>
</evidence>
<evidence type="ECO:0000256" key="1">
    <source>
        <dbReference type="ARBA" id="ARBA00004496"/>
    </source>
</evidence>
<dbReference type="Pfam" id="PF08245">
    <property type="entry name" value="Mur_ligase_M"/>
    <property type="match status" value="1"/>
</dbReference>
<keyword evidence="19" id="KW-1185">Reference proteome</keyword>
<keyword evidence="4 14" id="KW-0963">Cytoplasm</keyword>
<dbReference type="GO" id="GO:0008763">
    <property type="term" value="F:UDP-N-acetylmuramate-L-alanine ligase activity"/>
    <property type="evidence" value="ECO:0007669"/>
    <property type="project" value="UniProtKB-EC"/>
</dbReference>
<dbReference type="PANTHER" id="PTHR43445:SF3">
    <property type="entry name" value="UDP-N-ACETYLMURAMATE--L-ALANINE LIGASE"/>
    <property type="match status" value="1"/>
</dbReference>
<evidence type="ECO:0000256" key="12">
    <source>
        <dbReference type="ARBA" id="ARBA00023316"/>
    </source>
</evidence>
<evidence type="ECO:0000256" key="14">
    <source>
        <dbReference type="HAMAP-Rule" id="MF_00046"/>
    </source>
</evidence>
<dbReference type="Proteomes" id="UP001300692">
    <property type="component" value="Unassembled WGS sequence"/>
</dbReference>
<protein>
    <recommendedName>
        <fullName evidence="3 14">UDP-N-acetylmuramate--L-alanine ligase</fullName>
        <ecNumber evidence="3 14">6.3.2.8</ecNumber>
    </recommendedName>
    <alternativeName>
        <fullName evidence="14">UDP-N-acetylmuramoyl-L-alanine synthetase</fullName>
    </alternativeName>
</protein>
<name>A0ABT3CTU3_9BACT</name>
<comment type="similarity">
    <text evidence="14">Belongs to the MurCDEF family.</text>
</comment>
<evidence type="ECO:0000259" key="16">
    <source>
        <dbReference type="Pfam" id="PF02875"/>
    </source>
</evidence>
<sequence length="459" mass="51482">MRLEEVHSVYFLGIGGIGMSAIARWFHANGYAVSGYDRTSTVLTRRLEEEGIAIHYQDDVSLISDRVQEDKQGSLIIYTPAVPKDLKELNYFQSEGYEIYKRSQVLGMLTQSKFTIAVAGTHGKTTTSSMVAHLLKAMGVDCSAFVGGIMSNYDSNLLIGQNDDVMVVEADEFDRSFLTLHPDVAIITATDADHLDIYGDRDALKDSFKAFIQNIKKDGKLFLEDKVAKDLDLKEQEGLTIQTYGLKTGDIQASNLTIDQGDFCFDYISEDRKVDGLKLSMSGFHNVSNAIAALSTVLPFEKENEKVQQALASYKGVKRRFEYIIKSEDMVFIDDYAHHPEEINALLKSVRAIYPEKEMTVIFQPHLFSRTRDFMDGFAESLSLADRVLLLDIYPARELPIEGVTSAVIKEKIENTEVLSYVKDDVLQYFDNKRPELLLTVGAGDIDTLVQPIKEKLLA</sequence>
<reference evidence="18 19" key="1">
    <citation type="submission" date="2022-10" db="EMBL/GenBank/DDBJ databases">
        <title>Comparative genomics and taxonomic characterization of three novel marine species of genus Reichenbachiella exhibiting antioxidant and polysaccharide degradation activities.</title>
        <authorList>
            <person name="Muhammad N."/>
            <person name="Lee Y.-J."/>
            <person name="Ko J."/>
            <person name="Kim S.-G."/>
        </authorList>
    </citation>
    <scope>NUCLEOTIDE SEQUENCE [LARGE SCALE GENOMIC DNA]</scope>
    <source>
        <strain evidence="18 19">ABR2-5</strain>
    </source>
</reference>
<dbReference type="InterPro" id="IPR036615">
    <property type="entry name" value="Mur_ligase_C_dom_sf"/>
</dbReference>
<evidence type="ECO:0000256" key="2">
    <source>
        <dbReference type="ARBA" id="ARBA00004752"/>
    </source>
</evidence>
<dbReference type="SUPFAM" id="SSF53623">
    <property type="entry name" value="MurD-like peptide ligases, catalytic domain"/>
    <property type="match status" value="1"/>
</dbReference>
<dbReference type="EMBL" id="JAOYOD010000001">
    <property type="protein sequence ID" value="MCV9387126.1"/>
    <property type="molecule type" value="Genomic_DNA"/>
</dbReference>
<comment type="function">
    <text evidence="14">Cell wall formation.</text>
</comment>
<accession>A0ABT3CTU3</accession>
<dbReference type="InterPro" id="IPR004101">
    <property type="entry name" value="Mur_ligase_C"/>
</dbReference>
<evidence type="ECO:0000259" key="17">
    <source>
        <dbReference type="Pfam" id="PF08245"/>
    </source>
</evidence>
<dbReference type="SUPFAM" id="SSF51984">
    <property type="entry name" value="MurCD N-terminal domain"/>
    <property type="match status" value="1"/>
</dbReference>
<dbReference type="InterPro" id="IPR036565">
    <property type="entry name" value="Mur-like_cat_sf"/>
</dbReference>
<feature type="binding site" evidence="14">
    <location>
        <begin position="120"/>
        <end position="126"/>
    </location>
    <ligand>
        <name>ATP</name>
        <dbReference type="ChEBI" id="CHEBI:30616"/>
    </ligand>
</feature>
<dbReference type="InterPro" id="IPR050061">
    <property type="entry name" value="MurCDEF_pg_biosynth"/>
</dbReference>
<proteinExistence type="inferred from homology"/>
<comment type="caution">
    <text evidence="18">The sequence shown here is derived from an EMBL/GenBank/DDBJ whole genome shotgun (WGS) entry which is preliminary data.</text>
</comment>
<dbReference type="PANTHER" id="PTHR43445">
    <property type="entry name" value="UDP-N-ACETYLMURAMATE--L-ALANINE LIGASE-RELATED"/>
    <property type="match status" value="1"/>
</dbReference>
<feature type="domain" description="Mur ligase N-terminal catalytic" evidence="15">
    <location>
        <begin position="9"/>
        <end position="112"/>
    </location>
</feature>
<organism evidence="18 19">
    <name type="scientific">Reichenbachiella ulvae</name>
    <dbReference type="NCBI Taxonomy" id="2980104"/>
    <lineage>
        <taxon>Bacteria</taxon>
        <taxon>Pseudomonadati</taxon>
        <taxon>Bacteroidota</taxon>
        <taxon>Cytophagia</taxon>
        <taxon>Cytophagales</taxon>
        <taxon>Reichenbachiellaceae</taxon>
        <taxon>Reichenbachiella</taxon>
    </lineage>
</organism>
<evidence type="ECO:0000256" key="10">
    <source>
        <dbReference type="ARBA" id="ARBA00022984"/>
    </source>
</evidence>
<keyword evidence="7 14" id="KW-0547">Nucleotide-binding</keyword>
<dbReference type="Gene3D" id="3.40.1190.10">
    <property type="entry name" value="Mur-like, catalytic domain"/>
    <property type="match status" value="1"/>
</dbReference>
<keyword evidence="6 14" id="KW-0132">Cell division</keyword>
<keyword evidence="12 14" id="KW-0961">Cell wall biogenesis/degradation</keyword>
<evidence type="ECO:0000256" key="8">
    <source>
        <dbReference type="ARBA" id="ARBA00022840"/>
    </source>
</evidence>
<dbReference type="InterPro" id="IPR000713">
    <property type="entry name" value="Mur_ligase_N"/>
</dbReference>
<comment type="subcellular location">
    <subcellularLocation>
        <location evidence="1 14">Cytoplasm</location>
    </subcellularLocation>
</comment>
<evidence type="ECO:0000256" key="4">
    <source>
        <dbReference type="ARBA" id="ARBA00022490"/>
    </source>
</evidence>
<dbReference type="NCBIfam" id="TIGR01082">
    <property type="entry name" value="murC"/>
    <property type="match status" value="1"/>
</dbReference>
<evidence type="ECO:0000313" key="18">
    <source>
        <dbReference type="EMBL" id="MCV9387126.1"/>
    </source>
</evidence>
<dbReference type="Pfam" id="PF02875">
    <property type="entry name" value="Mur_ligase_C"/>
    <property type="match status" value="1"/>
</dbReference>
<evidence type="ECO:0000256" key="13">
    <source>
        <dbReference type="ARBA" id="ARBA00047833"/>
    </source>
</evidence>